<evidence type="ECO:0000259" key="2">
    <source>
        <dbReference type="Pfam" id="PF07157"/>
    </source>
</evidence>
<protein>
    <submittedName>
        <fullName evidence="3">DNA circulation family protein</fullName>
    </submittedName>
</protein>
<sequence length="434" mass="47390">MSWKDKLLPASFRGVPFKTQDDEATFGRRTQTHEYPNRDKPYSEDLGRVTRRDTISAYLIGDDYQAQRDQLITAINQAGPGKLIHPQYGELNVCIDGEIRVSHSAADGRMCTISFNFVEAGELSFPTSGVATGQKLVSSCDAMTDCVTDAFGKDFGLEGMADFIQNGVISDASDMMNTAIKTFDGVNSAIADAGRLLDGDLSVLLMPPSSGMNFVNRLQRMWRSGNSLLGNSDDIINKIKGLSGFTVGRDLAPRGVWKTDSKTIQTQTTQRNVVAQAIRTTALTEAAQSVADLPQARPPLTATVTPQAQLPLVTHPAVTSLSDSVIVTPPVTYEALTEIRDTLNTAIDQELLRVTDDALFLAINTVRADVNRDISMRLEQIEKTTFRTPDEVLPALVLAADWYDSAARETDIIGRNQITHPGFVPVKTLQVPIR</sequence>
<accession>A0A0T7P7T5</accession>
<gene>
    <name evidence="3" type="ORF">ERS137941_03250</name>
</gene>
<feature type="domain" description="DNA circulation N-terminal" evidence="2">
    <location>
        <begin position="7"/>
        <end position="93"/>
    </location>
</feature>
<dbReference type="EMBL" id="CGBR01000027">
    <property type="protein sequence ID" value="CFQ70116.1"/>
    <property type="molecule type" value="Genomic_DNA"/>
</dbReference>
<dbReference type="InterPro" id="IPR009826">
    <property type="entry name" value="DNA_circ_N"/>
</dbReference>
<feature type="compositionally biased region" description="Basic and acidic residues" evidence="1">
    <location>
        <begin position="31"/>
        <end position="44"/>
    </location>
</feature>
<proteinExistence type="predicted"/>
<dbReference type="Pfam" id="PF07157">
    <property type="entry name" value="DNA_circ_N"/>
    <property type="match status" value="1"/>
</dbReference>
<dbReference type="AlphaFoldDB" id="A0A0T7P7T5"/>
<feature type="region of interest" description="Disordered" evidence="1">
    <location>
        <begin position="19"/>
        <end position="44"/>
    </location>
</feature>
<organism evidence="3 4">
    <name type="scientific">Yersinia enterocolitica</name>
    <dbReference type="NCBI Taxonomy" id="630"/>
    <lineage>
        <taxon>Bacteria</taxon>
        <taxon>Pseudomonadati</taxon>
        <taxon>Pseudomonadota</taxon>
        <taxon>Gammaproteobacteria</taxon>
        <taxon>Enterobacterales</taxon>
        <taxon>Yersiniaceae</taxon>
        <taxon>Yersinia</taxon>
    </lineage>
</organism>
<evidence type="ECO:0000256" key="1">
    <source>
        <dbReference type="SAM" id="MobiDB-lite"/>
    </source>
</evidence>
<dbReference type="RefSeq" id="WP_023160385.1">
    <property type="nucleotide sequence ID" value="NZ_CGBR01000027.1"/>
</dbReference>
<evidence type="ECO:0000313" key="4">
    <source>
        <dbReference type="Proteomes" id="UP000048841"/>
    </source>
</evidence>
<dbReference type="Proteomes" id="UP000048841">
    <property type="component" value="Unassembled WGS sequence"/>
</dbReference>
<reference evidence="3 4" key="1">
    <citation type="submission" date="2015-03" db="EMBL/GenBank/DDBJ databases">
        <authorList>
            <person name="Murphy D."/>
        </authorList>
    </citation>
    <scope>NUCLEOTIDE SEQUENCE [LARGE SCALE GENOMIC DNA]</scope>
    <source>
        <strain evidence="3 4">IP26249</strain>
    </source>
</reference>
<evidence type="ECO:0000313" key="3">
    <source>
        <dbReference type="EMBL" id="CFQ70116.1"/>
    </source>
</evidence>
<name>A0A0T7P7T5_YEREN</name>